<keyword evidence="5 6" id="KW-0472">Membrane</keyword>
<organism evidence="8 9">
    <name type="scientific">Blastocystis sp. subtype 1 (strain ATCC 50177 / NandII)</name>
    <dbReference type="NCBI Taxonomy" id="478820"/>
    <lineage>
        <taxon>Eukaryota</taxon>
        <taxon>Sar</taxon>
        <taxon>Stramenopiles</taxon>
        <taxon>Bigyra</taxon>
        <taxon>Opalozoa</taxon>
        <taxon>Opalinata</taxon>
        <taxon>Blastocystidae</taxon>
        <taxon>Blastocystis</taxon>
    </lineage>
</organism>
<dbReference type="OrthoDB" id="10030083at2759"/>
<sequence>MPFLRRITRRQYFLYQYVLALLAGIGAIALEFAPTHPMQFLEGDMIISHTCGNTVSTAMVTVYYILVLLALVFAVLVFIAPEKKLHYIHYVSIIGVRILVNVLLSVCILKVFVGKPRPCFFDKCGYPITDNVAHLYGLVGVEGDISKCTASRFKINDAMRSFPSGHSAVASAALCLVCIVLSSLVSECTKWRRRVYVISAAIVLGISLFITASRVTDYLHFVEDTIAGFLIGVAVAIATNNSMQTLFLYTTDPSNATQMVDVESQEDSPSASSGFIKRYMFQSAPTRLG</sequence>
<feature type="transmembrane region" description="Helical" evidence="6">
    <location>
        <begin position="195"/>
        <end position="212"/>
    </location>
</feature>
<dbReference type="GO" id="GO:0006644">
    <property type="term" value="P:phospholipid metabolic process"/>
    <property type="evidence" value="ECO:0007669"/>
    <property type="project" value="InterPro"/>
</dbReference>
<feature type="transmembrane region" description="Helical" evidence="6">
    <location>
        <begin position="87"/>
        <end position="113"/>
    </location>
</feature>
<dbReference type="InterPro" id="IPR036938">
    <property type="entry name" value="PAP2/HPO_sf"/>
</dbReference>
<feature type="domain" description="Phosphatidic acid phosphatase type 2/haloperoxidase" evidence="7">
    <location>
        <begin position="93"/>
        <end position="240"/>
    </location>
</feature>
<evidence type="ECO:0000256" key="4">
    <source>
        <dbReference type="ARBA" id="ARBA00022989"/>
    </source>
</evidence>
<dbReference type="SMART" id="SM00014">
    <property type="entry name" value="acidPPc"/>
    <property type="match status" value="1"/>
</dbReference>
<dbReference type="STRING" id="478820.A0A196SCD4"/>
<dbReference type="Proteomes" id="UP000078348">
    <property type="component" value="Unassembled WGS sequence"/>
</dbReference>
<evidence type="ECO:0000256" key="2">
    <source>
        <dbReference type="ARBA" id="ARBA00008816"/>
    </source>
</evidence>
<evidence type="ECO:0000313" key="9">
    <source>
        <dbReference type="Proteomes" id="UP000078348"/>
    </source>
</evidence>
<reference evidence="8 9" key="1">
    <citation type="submission" date="2016-05" db="EMBL/GenBank/DDBJ databases">
        <title>Nuclear genome of Blastocystis sp. subtype 1 NandII.</title>
        <authorList>
            <person name="Gentekaki E."/>
            <person name="Curtis B."/>
            <person name="Stairs C."/>
            <person name="Eme L."/>
            <person name="Herman E."/>
            <person name="Klimes V."/>
            <person name="Arias M.C."/>
            <person name="Elias M."/>
            <person name="Hilliou F."/>
            <person name="Klute M."/>
            <person name="Malik S.-B."/>
            <person name="Pightling A."/>
            <person name="Rachubinski R."/>
            <person name="Salas D."/>
            <person name="Schlacht A."/>
            <person name="Suga H."/>
            <person name="Archibald J."/>
            <person name="Ball S.G."/>
            <person name="Clark G."/>
            <person name="Dacks J."/>
            <person name="Van Der Giezen M."/>
            <person name="Tsaousis A."/>
            <person name="Roger A."/>
        </authorList>
    </citation>
    <scope>NUCLEOTIDE SEQUENCE [LARGE SCALE GENOMIC DNA]</scope>
    <source>
        <strain evidence="9">ATCC 50177 / NandII</strain>
    </source>
</reference>
<keyword evidence="9" id="KW-1185">Reference proteome</keyword>
<dbReference type="InterPro" id="IPR043216">
    <property type="entry name" value="PAP-like"/>
</dbReference>
<evidence type="ECO:0000256" key="3">
    <source>
        <dbReference type="ARBA" id="ARBA00022692"/>
    </source>
</evidence>
<protein>
    <submittedName>
        <fullName evidence="8">Phosphatidic acid phosphatase</fullName>
    </submittedName>
</protein>
<feature type="transmembrane region" description="Helical" evidence="6">
    <location>
        <begin position="218"/>
        <end position="238"/>
    </location>
</feature>
<evidence type="ECO:0000313" key="8">
    <source>
        <dbReference type="EMBL" id="OAO13669.1"/>
    </source>
</evidence>
<feature type="transmembrane region" description="Helical" evidence="6">
    <location>
        <begin position="168"/>
        <end position="188"/>
    </location>
</feature>
<keyword evidence="4 6" id="KW-1133">Transmembrane helix</keyword>
<evidence type="ECO:0000259" key="7">
    <source>
        <dbReference type="SMART" id="SM00014"/>
    </source>
</evidence>
<feature type="transmembrane region" description="Helical" evidence="6">
    <location>
        <begin position="12"/>
        <end position="33"/>
    </location>
</feature>
<dbReference type="InterPro" id="IPR000326">
    <property type="entry name" value="PAP2/HPO"/>
</dbReference>
<evidence type="ECO:0000256" key="5">
    <source>
        <dbReference type="ARBA" id="ARBA00023136"/>
    </source>
</evidence>
<keyword evidence="3 6" id="KW-0812">Transmembrane</keyword>
<comment type="caution">
    <text evidence="8">The sequence shown here is derived from an EMBL/GenBank/DDBJ whole genome shotgun (WGS) entry which is preliminary data.</text>
</comment>
<dbReference type="SUPFAM" id="SSF48317">
    <property type="entry name" value="Acid phosphatase/Vanadium-dependent haloperoxidase"/>
    <property type="match status" value="1"/>
</dbReference>
<name>A0A196SCD4_BLAHN</name>
<dbReference type="PANTHER" id="PTHR10165:SF35">
    <property type="entry name" value="RE23632P"/>
    <property type="match status" value="1"/>
</dbReference>
<proteinExistence type="inferred from homology"/>
<dbReference type="EMBL" id="LXWW01000346">
    <property type="protein sequence ID" value="OAO13669.1"/>
    <property type="molecule type" value="Genomic_DNA"/>
</dbReference>
<dbReference type="GO" id="GO:0008195">
    <property type="term" value="F:phosphatidate phosphatase activity"/>
    <property type="evidence" value="ECO:0007669"/>
    <property type="project" value="TreeGrafter"/>
</dbReference>
<evidence type="ECO:0000256" key="1">
    <source>
        <dbReference type="ARBA" id="ARBA00004141"/>
    </source>
</evidence>
<dbReference type="Gene3D" id="1.20.144.10">
    <property type="entry name" value="Phosphatidic acid phosphatase type 2/haloperoxidase"/>
    <property type="match status" value="1"/>
</dbReference>
<dbReference type="AlphaFoldDB" id="A0A196SCD4"/>
<gene>
    <name evidence="8" type="ORF">AV274_4644</name>
</gene>
<feature type="transmembrane region" description="Helical" evidence="6">
    <location>
        <begin position="62"/>
        <end position="80"/>
    </location>
</feature>
<accession>A0A196SCD4</accession>
<comment type="subcellular location">
    <subcellularLocation>
        <location evidence="1">Membrane</location>
        <topology evidence="1">Multi-pass membrane protein</topology>
    </subcellularLocation>
</comment>
<evidence type="ECO:0000256" key="6">
    <source>
        <dbReference type="SAM" id="Phobius"/>
    </source>
</evidence>
<comment type="similarity">
    <text evidence="2">Belongs to the PA-phosphatase related phosphoesterase family.</text>
</comment>
<dbReference type="PANTHER" id="PTHR10165">
    <property type="entry name" value="LIPID PHOSPHATE PHOSPHATASE"/>
    <property type="match status" value="1"/>
</dbReference>
<dbReference type="GO" id="GO:0046839">
    <property type="term" value="P:phospholipid dephosphorylation"/>
    <property type="evidence" value="ECO:0007669"/>
    <property type="project" value="TreeGrafter"/>
</dbReference>
<dbReference type="Pfam" id="PF01569">
    <property type="entry name" value="PAP2"/>
    <property type="match status" value="1"/>
</dbReference>
<dbReference type="GO" id="GO:0016020">
    <property type="term" value="C:membrane"/>
    <property type="evidence" value="ECO:0007669"/>
    <property type="project" value="UniProtKB-SubCell"/>
</dbReference>